<dbReference type="CDD" id="cd06261">
    <property type="entry name" value="TM_PBP2"/>
    <property type="match status" value="1"/>
</dbReference>
<dbReference type="PANTHER" id="PTHR43744">
    <property type="entry name" value="ABC TRANSPORTER PERMEASE PROTEIN MG189-RELATED-RELATED"/>
    <property type="match status" value="1"/>
</dbReference>
<comment type="similarity">
    <text evidence="7">Belongs to the binding-protein-dependent transport system permease family.</text>
</comment>
<evidence type="ECO:0000256" key="5">
    <source>
        <dbReference type="ARBA" id="ARBA00022989"/>
    </source>
</evidence>
<evidence type="ECO:0000256" key="7">
    <source>
        <dbReference type="RuleBase" id="RU363032"/>
    </source>
</evidence>
<feature type="transmembrane region" description="Helical" evidence="7">
    <location>
        <begin position="144"/>
        <end position="166"/>
    </location>
</feature>
<dbReference type="SUPFAM" id="SSF161098">
    <property type="entry name" value="MetI-like"/>
    <property type="match status" value="1"/>
</dbReference>
<comment type="caution">
    <text evidence="9">The sequence shown here is derived from an EMBL/GenBank/DDBJ whole genome shotgun (WGS) entry which is preliminary data.</text>
</comment>
<dbReference type="PANTHER" id="PTHR43744:SF12">
    <property type="entry name" value="ABC TRANSPORTER PERMEASE PROTEIN MG189-RELATED"/>
    <property type="match status" value="1"/>
</dbReference>
<dbReference type="InterPro" id="IPR000515">
    <property type="entry name" value="MetI-like"/>
</dbReference>
<sequence length="280" mass="31674">MKRYRKLKTVLIYLGLCLIAILTLFPLFYAVASSLRSDTEIFQYAMPFTLRTLLPVRPTGNAYREIFLKYEFYRPVFNTVVVSAAAILFGCLINSVAAYGFACYEFRFQKPLYALVLFSFMIPFESITIPLYTVVDGLGWVDTFAGIVVPSIADGLVLFLFTQFFSDFPQSLFEAARVDGATWADSFFRILVPLSVPVFITASLMIFMTHWNSYLWPLLIARSPDVRLIQVALSDFRGAHTTEWSNLYAASTVSALLPLLLFFPFQKYFVQGITSSGIKG</sequence>
<name>A0A9X8Y8W7_9FIRM</name>
<dbReference type="InterPro" id="IPR035906">
    <property type="entry name" value="MetI-like_sf"/>
</dbReference>
<evidence type="ECO:0000256" key="6">
    <source>
        <dbReference type="ARBA" id="ARBA00023136"/>
    </source>
</evidence>
<dbReference type="PROSITE" id="PS50928">
    <property type="entry name" value="ABC_TM1"/>
    <property type="match status" value="1"/>
</dbReference>
<accession>A0A9X8Y8W7</accession>
<evidence type="ECO:0000256" key="2">
    <source>
        <dbReference type="ARBA" id="ARBA00022448"/>
    </source>
</evidence>
<dbReference type="Gene3D" id="1.10.3720.10">
    <property type="entry name" value="MetI-like"/>
    <property type="match status" value="1"/>
</dbReference>
<dbReference type="EMBL" id="SLUK01000002">
    <property type="protein sequence ID" value="TCL44533.1"/>
    <property type="molecule type" value="Genomic_DNA"/>
</dbReference>
<proteinExistence type="inferred from homology"/>
<evidence type="ECO:0000259" key="8">
    <source>
        <dbReference type="PROSITE" id="PS50928"/>
    </source>
</evidence>
<keyword evidence="2 7" id="KW-0813">Transport</keyword>
<keyword evidence="5 7" id="KW-1133">Transmembrane helix</keyword>
<feature type="transmembrane region" description="Helical" evidence="7">
    <location>
        <begin position="12"/>
        <end position="32"/>
    </location>
</feature>
<dbReference type="Proteomes" id="UP000294682">
    <property type="component" value="Unassembled WGS sequence"/>
</dbReference>
<dbReference type="Pfam" id="PF00528">
    <property type="entry name" value="BPD_transp_1"/>
    <property type="match status" value="1"/>
</dbReference>
<keyword evidence="10" id="KW-1185">Reference proteome</keyword>
<reference evidence="9 10" key="1">
    <citation type="submission" date="2019-03" db="EMBL/GenBank/DDBJ databases">
        <title>Genomic Encyclopedia of Type Strains, Phase IV (KMG-IV): sequencing the most valuable type-strain genomes for metagenomic binning, comparative biology and taxonomic classification.</title>
        <authorList>
            <person name="Goeker M."/>
        </authorList>
    </citation>
    <scope>NUCLEOTIDE SEQUENCE [LARGE SCALE GENOMIC DNA]</scope>
    <source>
        <strain evidence="9 10">DSM 100433</strain>
    </source>
</reference>
<dbReference type="AlphaFoldDB" id="A0A9X8Y8W7"/>
<dbReference type="GO" id="GO:0005886">
    <property type="term" value="C:plasma membrane"/>
    <property type="evidence" value="ECO:0007669"/>
    <property type="project" value="UniProtKB-SubCell"/>
</dbReference>
<evidence type="ECO:0000256" key="3">
    <source>
        <dbReference type="ARBA" id="ARBA00022475"/>
    </source>
</evidence>
<evidence type="ECO:0000256" key="1">
    <source>
        <dbReference type="ARBA" id="ARBA00004651"/>
    </source>
</evidence>
<feature type="transmembrane region" description="Helical" evidence="7">
    <location>
        <begin position="247"/>
        <end position="265"/>
    </location>
</feature>
<evidence type="ECO:0000313" key="9">
    <source>
        <dbReference type="EMBL" id="TCL44533.1"/>
    </source>
</evidence>
<keyword evidence="6 7" id="KW-0472">Membrane</keyword>
<protein>
    <submittedName>
        <fullName evidence="9">Carbohydrate ABC transporter membrane protein 2 (CUT1 family)</fullName>
    </submittedName>
</protein>
<gene>
    <name evidence="9" type="ORF">EDD78_102153</name>
</gene>
<feature type="transmembrane region" description="Helical" evidence="7">
    <location>
        <begin position="112"/>
        <end position="132"/>
    </location>
</feature>
<dbReference type="GO" id="GO:0055085">
    <property type="term" value="P:transmembrane transport"/>
    <property type="evidence" value="ECO:0007669"/>
    <property type="project" value="InterPro"/>
</dbReference>
<keyword evidence="4 7" id="KW-0812">Transmembrane</keyword>
<dbReference type="RefSeq" id="WP_286170696.1">
    <property type="nucleotide sequence ID" value="NZ_SLUK01000002.1"/>
</dbReference>
<feature type="domain" description="ABC transmembrane type-1" evidence="8">
    <location>
        <begin position="76"/>
        <end position="265"/>
    </location>
</feature>
<evidence type="ECO:0000313" key="10">
    <source>
        <dbReference type="Proteomes" id="UP000294682"/>
    </source>
</evidence>
<keyword evidence="3" id="KW-1003">Cell membrane</keyword>
<feature type="transmembrane region" description="Helical" evidence="7">
    <location>
        <begin position="76"/>
        <end position="100"/>
    </location>
</feature>
<organism evidence="9 10">
    <name type="scientific">Harryflintia acetispora</name>
    <dbReference type="NCBI Taxonomy" id="1849041"/>
    <lineage>
        <taxon>Bacteria</taxon>
        <taxon>Bacillati</taxon>
        <taxon>Bacillota</taxon>
        <taxon>Clostridia</taxon>
        <taxon>Eubacteriales</taxon>
        <taxon>Oscillospiraceae</taxon>
        <taxon>Harryflintia</taxon>
    </lineage>
</organism>
<comment type="subcellular location">
    <subcellularLocation>
        <location evidence="1 7">Cell membrane</location>
        <topology evidence="1 7">Multi-pass membrane protein</topology>
    </subcellularLocation>
</comment>
<evidence type="ECO:0000256" key="4">
    <source>
        <dbReference type="ARBA" id="ARBA00022692"/>
    </source>
</evidence>
<feature type="transmembrane region" description="Helical" evidence="7">
    <location>
        <begin position="187"/>
        <end position="208"/>
    </location>
</feature>